<dbReference type="AlphaFoldDB" id="A0A9D8PRJ3"/>
<evidence type="ECO:0000256" key="5">
    <source>
        <dbReference type="ARBA" id="ARBA00023136"/>
    </source>
</evidence>
<accession>A0A9D8PRJ3</accession>
<protein>
    <submittedName>
        <fullName evidence="8">Lysophospholipid acyltransferase family protein</fullName>
    </submittedName>
</protein>
<dbReference type="Pfam" id="PF03279">
    <property type="entry name" value="Lip_A_acyltrans"/>
    <property type="match status" value="1"/>
</dbReference>
<reference evidence="8" key="1">
    <citation type="journal article" date="2021" name="Environ. Microbiol.">
        <title>Genomic characterization of three novel Desulfobacterota classes expand the metabolic and phylogenetic diversity of the phylum.</title>
        <authorList>
            <person name="Murphy C.L."/>
            <person name="Biggerstaff J."/>
            <person name="Eichhorn A."/>
            <person name="Ewing E."/>
            <person name="Shahan R."/>
            <person name="Soriano D."/>
            <person name="Stewart S."/>
            <person name="VanMol K."/>
            <person name="Walker R."/>
            <person name="Walters P."/>
            <person name="Elshahed M.S."/>
            <person name="Youssef N.H."/>
        </authorList>
    </citation>
    <scope>NUCLEOTIDE SEQUENCE</scope>
    <source>
        <strain evidence="8">Zod_Metabat.24</strain>
    </source>
</reference>
<dbReference type="CDD" id="cd07984">
    <property type="entry name" value="LPLAT_LABLAT-like"/>
    <property type="match status" value="1"/>
</dbReference>
<evidence type="ECO:0000256" key="2">
    <source>
        <dbReference type="ARBA" id="ARBA00022475"/>
    </source>
</evidence>
<proteinExistence type="predicted"/>
<evidence type="ECO:0000256" key="7">
    <source>
        <dbReference type="SAM" id="Phobius"/>
    </source>
</evidence>
<dbReference type="InterPro" id="IPR004960">
    <property type="entry name" value="LipA_acyltrans"/>
</dbReference>
<dbReference type="PANTHER" id="PTHR30606:SF10">
    <property type="entry name" value="PHOSPHATIDYLINOSITOL MANNOSIDE ACYLTRANSFERASE"/>
    <property type="match status" value="1"/>
</dbReference>
<evidence type="ECO:0000256" key="4">
    <source>
        <dbReference type="ARBA" id="ARBA00022679"/>
    </source>
</evidence>
<gene>
    <name evidence="8" type="ORF">JW984_13700</name>
</gene>
<comment type="caution">
    <text evidence="8">The sequence shown here is derived from an EMBL/GenBank/DDBJ whole genome shotgun (WGS) entry which is preliminary data.</text>
</comment>
<dbReference type="EMBL" id="JAFGIX010000070">
    <property type="protein sequence ID" value="MBN1574247.1"/>
    <property type="molecule type" value="Genomic_DNA"/>
</dbReference>
<organism evidence="8 9">
    <name type="scientific">Candidatus Zymogenus saltonus</name>
    <dbReference type="NCBI Taxonomy" id="2844893"/>
    <lineage>
        <taxon>Bacteria</taxon>
        <taxon>Deltaproteobacteria</taxon>
        <taxon>Candidatus Zymogenia</taxon>
        <taxon>Candidatus Zymogeniales</taxon>
        <taxon>Candidatus Zymogenaceae</taxon>
        <taxon>Candidatus Zymogenus</taxon>
    </lineage>
</organism>
<dbReference type="PANTHER" id="PTHR30606">
    <property type="entry name" value="LIPID A BIOSYNTHESIS LAUROYL ACYLTRANSFERASE"/>
    <property type="match status" value="1"/>
</dbReference>
<evidence type="ECO:0000313" key="9">
    <source>
        <dbReference type="Proteomes" id="UP000809273"/>
    </source>
</evidence>
<dbReference type="GO" id="GO:0009247">
    <property type="term" value="P:glycolipid biosynthetic process"/>
    <property type="evidence" value="ECO:0007669"/>
    <property type="project" value="UniProtKB-ARBA"/>
</dbReference>
<reference evidence="8" key="2">
    <citation type="submission" date="2021-01" db="EMBL/GenBank/DDBJ databases">
        <authorList>
            <person name="Hahn C.R."/>
            <person name="Youssef N.H."/>
            <person name="Elshahed M."/>
        </authorList>
    </citation>
    <scope>NUCLEOTIDE SEQUENCE</scope>
    <source>
        <strain evidence="8">Zod_Metabat.24</strain>
    </source>
</reference>
<evidence type="ECO:0000256" key="3">
    <source>
        <dbReference type="ARBA" id="ARBA00022519"/>
    </source>
</evidence>
<comment type="subcellular location">
    <subcellularLocation>
        <location evidence="1">Cell inner membrane</location>
    </subcellularLocation>
</comment>
<keyword evidence="3" id="KW-0997">Cell inner membrane</keyword>
<keyword evidence="7" id="KW-1133">Transmembrane helix</keyword>
<evidence type="ECO:0000313" key="8">
    <source>
        <dbReference type="EMBL" id="MBN1574247.1"/>
    </source>
</evidence>
<dbReference type="GO" id="GO:0016746">
    <property type="term" value="F:acyltransferase activity"/>
    <property type="evidence" value="ECO:0007669"/>
    <property type="project" value="UniProtKB-KW"/>
</dbReference>
<evidence type="ECO:0000256" key="1">
    <source>
        <dbReference type="ARBA" id="ARBA00004533"/>
    </source>
</evidence>
<keyword evidence="4" id="KW-0808">Transferase</keyword>
<keyword evidence="5 7" id="KW-0472">Membrane</keyword>
<sequence length="301" mass="35114">MKVPFKRLRSALGEIVISFVQFFFTRTPLFLTRFISDSLFLILYPFLYRIPSLRRQLFGNLRIAFGDQLTKSETRRLCRSFLKSLFRMPGEILYYGHPKNHDKLKRDITISGREHLEEALKEGRGVIGLGSHMVDFMLLTVRLAQSDMPFIVPTKAPRNKFLKEKYSEWWSISGVKYIDVDDRERARDDILSSLKDNMLVYLIADERKKRDGISVPFFGKPALTAKGPAVLSLTTGAPIIPIYINHEDGCVIDILPRIEYEPTGDEKEDIYQITAKVNKSIEDYIRKYPDQWIWLNPRWKM</sequence>
<keyword evidence="6 8" id="KW-0012">Acyltransferase</keyword>
<dbReference type="Proteomes" id="UP000809273">
    <property type="component" value="Unassembled WGS sequence"/>
</dbReference>
<dbReference type="GO" id="GO:0005886">
    <property type="term" value="C:plasma membrane"/>
    <property type="evidence" value="ECO:0007669"/>
    <property type="project" value="UniProtKB-SubCell"/>
</dbReference>
<name>A0A9D8PRJ3_9DELT</name>
<feature type="transmembrane region" description="Helical" evidence="7">
    <location>
        <begin position="30"/>
        <end position="48"/>
    </location>
</feature>
<evidence type="ECO:0000256" key="6">
    <source>
        <dbReference type="ARBA" id="ARBA00023315"/>
    </source>
</evidence>
<keyword evidence="2" id="KW-1003">Cell membrane</keyword>
<keyword evidence="7" id="KW-0812">Transmembrane</keyword>